<dbReference type="InterPro" id="IPR040629">
    <property type="entry name" value="Phage_spike"/>
</dbReference>
<dbReference type="EMBL" id="MLTE01000013">
    <property type="protein sequence ID" value="OHJ50250.1"/>
    <property type="molecule type" value="Genomic_DNA"/>
</dbReference>
<dbReference type="Proteomes" id="UP000866740">
    <property type="component" value="Unassembled WGS sequence"/>
</dbReference>
<comment type="caution">
    <text evidence="5">The sequence shown here is derived from an EMBL/GenBank/DDBJ whole genome shotgun (WGS) entry which is preliminary data.</text>
</comment>
<organism evidence="5">
    <name type="scientific">Salmonella enterica</name>
    <name type="common">Salmonella choleraesuis</name>
    <dbReference type="NCBI Taxonomy" id="28901"/>
    <lineage>
        <taxon>Bacteria</taxon>
        <taxon>Pseudomonadati</taxon>
        <taxon>Pseudomonadota</taxon>
        <taxon>Gammaproteobacteria</taxon>
        <taxon>Enterobacterales</taxon>
        <taxon>Enterobacteriaceae</taxon>
        <taxon>Salmonella</taxon>
    </lineage>
</organism>
<dbReference type="RefSeq" id="WP_070802265.1">
    <property type="nucleotide sequence ID" value="NZ_MLTE01000013.1"/>
</dbReference>
<accession>A0A3F3IV40</accession>
<dbReference type="InterPro" id="IPR037026">
    <property type="entry name" value="Vgr_OB-fold_dom_sf"/>
</dbReference>
<name>A0A3F3IV40_SALER</name>
<feature type="domain" description="Gp5/Type VI secretion system Vgr protein OB-fold" evidence="2">
    <location>
        <begin position="19"/>
        <end position="86"/>
    </location>
</feature>
<dbReference type="Gene3D" id="6.20.150.10">
    <property type="match status" value="1"/>
</dbReference>
<evidence type="ECO:0000259" key="2">
    <source>
        <dbReference type="Pfam" id="PF04717"/>
    </source>
</evidence>
<feature type="domain" description="Phage spike trimer" evidence="3">
    <location>
        <begin position="153"/>
        <end position="214"/>
    </location>
</feature>
<dbReference type="Pfam" id="PF18946">
    <property type="entry name" value="Apex"/>
    <property type="match status" value="1"/>
</dbReference>
<dbReference type="Gene3D" id="2.40.50.230">
    <property type="entry name" value="Gp5 N-terminal domain"/>
    <property type="match status" value="1"/>
</dbReference>
<sequence>MNIENEIADLRRRIDNLIRTGVVTDVNLKEGTCRVKSGKLETRHLPISAIRAGDARVWWPPSVGEQVTLFCMSGNPETAIVLPGLFCDAFPQPDARSKTLHVHFPDGAIIEYDANVSALLATGIKTASIETSESITANTSKATVNATESINATTKQATVKATGITLDAPTVTCTGLVQAKSISVGGSDGGSATINGPLSIKGSLSQTSGSLSSNGVVLDSHKHDGVETGGGTTGGPV</sequence>
<feature type="compositionally biased region" description="Gly residues" evidence="1">
    <location>
        <begin position="227"/>
        <end position="237"/>
    </location>
</feature>
<dbReference type="AlphaFoldDB" id="A0A3F3IV40"/>
<dbReference type="Proteomes" id="UP000839530">
    <property type="component" value="Unassembled WGS sequence"/>
</dbReference>
<dbReference type="Pfam" id="PF04717">
    <property type="entry name" value="Phage_base_V"/>
    <property type="match status" value="1"/>
</dbReference>
<evidence type="ECO:0000259" key="3">
    <source>
        <dbReference type="Pfam" id="PF18715"/>
    </source>
</evidence>
<feature type="region of interest" description="Disordered" evidence="1">
    <location>
        <begin position="211"/>
        <end position="237"/>
    </location>
</feature>
<reference evidence="5" key="1">
    <citation type="submission" date="2016-09" db="EMBL/GenBank/DDBJ databases">
        <title>Whole genome sequencing of Salmonella enterica.</title>
        <authorList>
            <person name="Bell R."/>
        </authorList>
    </citation>
    <scope>NUCLEOTIDE SEQUENCE [LARGE SCALE GENOMIC DNA]</scope>
    <source>
        <strain evidence="5">CFSAN044929</strain>
    </source>
</reference>
<proteinExistence type="predicted"/>
<evidence type="ECO:0000313" key="4">
    <source>
        <dbReference type="EMBL" id="MIV44933.1"/>
    </source>
</evidence>
<gene>
    <name evidence="4" type="ORF">A7E06_15750</name>
    <name evidence="5" type="ORF">A7S51_18400</name>
</gene>
<dbReference type="InterPro" id="IPR013046">
    <property type="entry name" value="GpV/Gp45"/>
</dbReference>
<protein>
    <submittedName>
        <fullName evidence="4">Phage baseplate assembly protein V</fullName>
    </submittedName>
</protein>
<dbReference type="NCBIfam" id="TIGR01644">
    <property type="entry name" value="phage_P2_V"/>
    <property type="match status" value="1"/>
</dbReference>
<dbReference type="Pfam" id="PF18715">
    <property type="entry name" value="Phage_spike"/>
    <property type="match status" value="1"/>
</dbReference>
<evidence type="ECO:0000313" key="5">
    <source>
        <dbReference type="EMBL" id="OHJ50250.1"/>
    </source>
</evidence>
<dbReference type="InterPro" id="IPR044033">
    <property type="entry name" value="GpV-like_apex"/>
</dbReference>
<reference evidence="4" key="2">
    <citation type="submission" date="2018-07" db="EMBL/GenBank/DDBJ databases">
        <authorList>
            <consortium name="GenomeTrakr network: Whole genome sequencing for foodborne pathogen traceback"/>
        </authorList>
    </citation>
    <scope>NUCLEOTIDE SEQUENCE [LARGE SCALE GENOMIC DNA]</scope>
    <source>
        <strain evidence="4">CFSAN048114</strain>
    </source>
</reference>
<dbReference type="InterPro" id="IPR006531">
    <property type="entry name" value="Gp5/Vgr_OB"/>
</dbReference>
<dbReference type="EMBL" id="RSUV01000011">
    <property type="protein sequence ID" value="MIV44933.1"/>
    <property type="molecule type" value="Genomic_DNA"/>
</dbReference>
<evidence type="ECO:0000256" key="1">
    <source>
        <dbReference type="SAM" id="MobiDB-lite"/>
    </source>
</evidence>